<keyword evidence="2" id="KW-1185">Reference proteome</keyword>
<dbReference type="EMBL" id="JACEFO010001858">
    <property type="protein sequence ID" value="KAF8699027.1"/>
    <property type="molecule type" value="Genomic_DNA"/>
</dbReference>
<reference evidence="1" key="1">
    <citation type="submission" date="2020-07" db="EMBL/GenBank/DDBJ databases">
        <title>Genome sequence and genetic diversity analysis of an under-domesticated orphan crop, white fonio (Digitaria exilis).</title>
        <authorList>
            <person name="Bennetzen J.L."/>
            <person name="Chen S."/>
            <person name="Ma X."/>
            <person name="Wang X."/>
            <person name="Yssel A.E.J."/>
            <person name="Chaluvadi S.R."/>
            <person name="Johnson M."/>
            <person name="Gangashetty P."/>
            <person name="Hamidou F."/>
            <person name="Sanogo M.D."/>
            <person name="Zwaenepoel A."/>
            <person name="Wallace J."/>
            <person name="Van De Peer Y."/>
            <person name="Van Deynze A."/>
        </authorList>
    </citation>
    <scope>NUCLEOTIDE SEQUENCE</scope>
    <source>
        <tissue evidence="1">Leaves</tissue>
    </source>
</reference>
<sequence length="99" mass="10602">MSDPIVHIPVIDVCSAGQAYLVNKNVDAEPKDKGFSTSVFGNGIGGAELHSGDAFSSGDDSQEPFAEYDNTTTDCDVQHCQKNLVCNSSVQEKKKRCFG</sequence>
<dbReference type="Proteomes" id="UP000636709">
    <property type="component" value="Unassembled WGS sequence"/>
</dbReference>
<name>A0A835ELU1_9POAL</name>
<gene>
    <name evidence="1" type="ORF">HU200_034768</name>
</gene>
<evidence type="ECO:0000313" key="2">
    <source>
        <dbReference type="Proteomes" id="UP000636709"/>
    </source>
</evidence>
<evidence type="ECO:0000313" key="1">
    <source>
        <dbReference type="EMBL" id="KAF8699027.1"/>
    </source>
</evidence>
<dbReference type="AlphaFoldDB" id="A0A835ELU1"/>
<comment type="caution">
    <text evidence="1">The sequence shown here is derived from an EMBL/GenBank/DDBJ whole genome shotgun (WGS) entry which is preliminary data.</text>
</comment>
<organism evidence="1 2">
    <name type="scientific">Digitaria exilis</name>
    <dbReference type="NCBI Taxonomy" id="1010633"/>
    <lineage>
        <taxon>Eukaryota</taxon>
        <taxon>Viridiplantae</taxon>
        <taxon>Streptophyta</taxon>
        <taxon>Embryophyta</taxon>
        <taxon>Tracheophyta</taxon>
        <taxon>Spermatophyta</taxon>
        <taxon>Magnoliopsida</taxon>
        <taxon>Liliopsida</taxon>
        <taxon>Poales</taxon>
        <taxon>Poaceae</taxon>
        <taxon>PACMAD clade</taxon>
        <taxon>Panicoideae</taxon>
        <taxon>Panicodae</taxon>
        <taxon>Paniceae</taxon>
        <taxon>Anthephorinae</taxon>
        <taxon>Digitaria</taxon>
    </lineage>
</organism>
<proteinExistence type="predicted"/>
<accession>A0A835ELU1</accession>
<protein>
    <submittedName>
        <fullName evidence="1">Uncharacterized protein</fullName>
    </submittedName>
</protein>